<protein>
    <submittedName>
        <fullName evidence="1">Uncharacterized protein</fullName>
    </submittedName>
</protein>
<dbReference type="AlphaFoldDB" id="A0AAV1U8G9"/>
<comment type="caution">
    <text evidence="1">The sequence shown here is derived from an EMBL/GenBank/DDBJ whole genome shotgun (WGS) entry which is preliminary data.</text>
</comment>
<organism evidence="1 2">
    <name type="scientific">Peronospora matthiolae</name>
    <dbReference type="NCBI Taxonomy" id="2874970"/>
    <lineage>
        <taxon>Eukaryota</taxon>
        <taxon>Sar</taxon>
        <taxon>Stramenopiles</taxon>
        <taxon>Oomycota</taxon>
        <taxon>Peronosporomycetes</taxon>
        <taxon>Peronosporales</taxon>
        <taxon>Peronosporaceae</taxon>
        <taxon>Peronospora</taxon>
    </lineage>
</organism>
<reference evidence="1" key="1">
    <citation type="submission" date="2024-01" db="EMBL/GenBank/DDBJ databases">
        <authorList>
            <person name="Webb A."/>
        </authorList>
    </citation>
    <scope>NUCLEOTIDE SEQUENCE</scope>
    <source>
        <strain evidence="1">Pm1</strain>
    </source>
</reference>
<sequence length="96" mass="11009">MNVVEAGTPDLARGSDKLDVQKLNRVTDQLHEDLARDRARRYELHGIVKDNYKSLAYDRSNDCAMFALALLENKRSIRSLRDELTAAHQDIAQLRE</sequence>
<dbReference type="Proteomes" id="UP001162060">
    <property type="component" value="Unassembled WGS sequence"/>
</dbReference>
<proteinExistence type="predicted"/>
<gene>
    <name evidence="1" type="ORF">PM001_LOCUS15138</name>
</gene>
<accession>A0AAV1U8G9</accession>
<evidence type="ECO:0000313" key="1">
    <source>
        <dbReference type="EMBL" id="CAK7929988.1"/>
    </source>
</evidence>
<evidence type="ECO:0000313" key="2">
    <source>
        <dbReference type="Proteomes" id="UP001162060"/>
    </source>
</evidence>
<name>A0AAV1U8G9_9STRA</name>
<dbReference type="EMBL" id="CAKLBY020000157">
    <property type="protein sequence ID" value="CAK7929988.1"/>
    <property type="molecule type" value="Genomic_DNA"/>
</dbReference>